<dbReference type="PANTHER" id="PTHR13966:SF5">
    <property type="entry name" value="ENDONUCLEASE G, MITOCHONDRIAL"/>
    <property type="match status" value="1"/>
</dbReference>
<sequence>MFHDVDYRVVLVGGAGTTYVVLEQKHKDVLNRERHTSRYQMSQLQEQLQRQLQISRANVPIAPANRVQPPTPAAAPGAEVATPPPYDIMKYGFPSLENVRYREGHVLSYDNRNKTANWVCEKFTAQHLNAKAADRKKTQFFEDQEIYELWRAKLSDYKRSGYDRGHLAAAGNHKYYQKAMDATFSLSNMSPQVGKGFNQGYWKELEDYVRDLTKTSTNVYVCTGPLYLPNEVRNGKKYVRFEVIGEGNVAVPTHFFKTMLCEKNDGSVAIEAYILPNEVIDSKIPLKQFRVPLHKVEAAAGGLLYPGLLDKYKYVVA</sequence>
<gene>
    <name evidence="13" type="ORF">SARC_06237</name>
</gene>
<dbReference type="RefSeq" id="XP_014155350.1">
    <property type="nucleotide sequence ID" value="XM_014299875.1"/>
</dbReference>
<name>A0A0L0FZQ1_9EUKA</name>
<dbReference type="EC" id="3.1.30.-" evidence="10"/>
<accession>A0A0L0FZQ1</accession>
<dbReference type="Proteomes" id="UP000054560">
    <property type="component" value="Unassembled WGS sequence"/>
</dbReference>
<dbReference type="InterPro" id="IPR001604">
    <property type="entry name" value="Endo_G_ENPP1-like_dom"/>
</dbReference>
<feature type="binding site" evidence="9">
    <location>
        <position position="198"/>
    </location>
    <ligand>
        <name>Mg(2+)</name>
        <dbReference type="ChEBI" id="CHEBI:18420"/>
        <note>catalytic</note>
    </ligand>
</feature>
<evidence type="ECO:0000256" key="3">
    <source>
        <dbReference type="ARBA" id="ARBA00022722"/>
    </source>
</evidence>
<dbReference type="GO" id="GO:0046872">
    <property type="term" value="F:metal ion binding"/>
    <property type="evidence" value="ECO:0007669"/>
    <property type="project" value="UniProtKB-KW"/>
</dbReference>
<keyword evidence="5 10" id="KW-0255">Endonuclease</keyword>
<proteinExistence type="inferred from homology"/>
<dbReference type="SMART" id="SM00477">
    <property type="entry name" value="NUC"/>
    <property type="match status" value="1"/>
</dbReference>
<keyword evidence="3 10" id="KW-0540">Nuclease</keyword>
<evidence type="ECO:0000256" key="4">
    <source>
        <dbReference type="ARBA" id="ARBA00022723"/>
    </source>
</evidence>
<dbReference type="Gene3D" id="3.40.570.10">
    <property type="entry name" value="Extracellular Endonuclease, subunit A"/>
    <property type="match status" value="1"/>
</dbReference>
<evidence type="ECO:0000256" key="10">
    <source>
        <dbReference type="RuleBase" id="RU366055"/>
    </source>
</evidence>
<feature type="active site" description="Proton acceptor" evidence="8">
    <location>
        <position position="166"/>
    </location>
</feature>
<dbReference type="SMART" id="SM00892">
    <property type="entry name" value="Endonuclease_NS"/>
    <property type="match status" value="1"/>
</dbReference>
<dbReference type="eggNOG" id="KOG3721">
    <property type="taxonomic scope" value="Eukaryota"/>
</dbReference>
<feature type="domain" description="ENPP1-3/EXOG-like endonuclease/phosphodiesterase" evidence="11">
    <location>
        <begin position="102"/>
        <end position="311"/>
    </location>
</feature>
<dbReference type="GO" id="GO:0003676">
    <property type="term" value="F:nucleic acid binding"/>
    <property type="evidence" value="ECO:0007669"/>
    <property type="project" value="InterPro"/>
</dbReference>
<protein>
    <recommendedName>
        <fullName evidence="10">Endonuclease</fullName>
        <ecNumber evidence="10">3.1.30.-</ecNumber>
    </recommendedName>
</protein>
<keyword evidence="4 9" id="KW-0479">Metal-binding</keyword>
<dbReference type="CDD" id="cd00091">
    <property type="entry name" value="NUC"/>
    <property type="match status" value="1"/>
</dbReference>
<evidence type="ECO:0000256" key="1">
    <source>
        <dbReference type="ARBA" id="ARBA00001946"/>
    </source>
</evidence>
<dbReference type="InterPro" id="IPR044929">
    <property type="entry name" value="DNA/RNA_non-sp_Endonuclease_sf"/>
</dbReference>
<dbReference type="GO" id="GO:0000014">
    <property type="term" value="F:single-stranded DNA endodeoxyribonuclease activity"/>
    <property type="evidence" value="ECO:0007669"/>
    <property type="project" value="TreeGrafter"/>
</dbReference>
<reference evidence="13 14" key="1">
    <citation type="submission" date="2011-02" db="EMBL/GenBank/DDBJ databases">
        <title>The Genome Sequence of Sphaeroforma arctica JP610.</title>
        <authorList>
            <consortium name="The Broad Institute Genome Sequencing Platform"/>
            <person name="Russ C."/>
            <person name="Cuomo C."/>
            <person name="Young S.K."/>
            <person name="Zeng Q."/>
            <person name="Gargeya S."/>
            <person name="Alvarado L."/>
            <person name="Berlin A."/>
            <person name="Chapman S.B."/>
            <person name="Chen Z."/>
            <person name="Freedman E."/>
            <person name="Gellesch M."/>
            <person name="Goldberg J."/>
            <person name="Griggs A."/>
            <person name="Gujja S."/>
            <person name="Heilman E."/>
            <person name="Heiman D."/>
            <person name="Howarth C."/>
            <person name="Mehta T."/>
            <person name="Neiman D."/>
            <person name="Pearson M."/>
            <person name="Roberts A."/>
            <person name="Saif S."/>
            <person name="Shea T."/>
            <person name="Shenoy N."/>
            <person name="Sisk P."/>
            <person name="Stolte C."/>
            <person name="Sykes S."/>
            <person name="White J."/>
            <person name="Yandava C."/>
            <person name="Burger G."/>
            <person name="Gray M.W."/>
            <person name="Holland P.W.H."/>
            <person name="King N."/>
            <person name="Lang F.B.F."/>
            <person name="Roger A.J."/>
            <person name="Ruiz-Trillo I."/>
            <person name="Haas B."/>
            <person name="Nusbaum C."/>
            <person name="Birren B."/>
        </authorList>
    </citation>
    <scope>NUCLEOTIDE SEQUENCE [LARGE SCALE GENOMIC DNA]</scope>
    <source>
        <strain evidence="13 14">JP610</strain>
    </source>
</reference>
<evidence type="ECO:0000256" key="6">
    <source>
        <dbReference type="ARBA" id="ARBA00022801"/>
    </source>
</evidence>
<keyword evidence="7" id="KW-0460">Magnesium</keyword>
<dbReference type="GO" id="GO:0005743">
    <property type="term" value="C:mitochondrial inner membrane"/>
    <property type="evidence" value="ECO:0007669"/>
    <property type="project" value="TreeGrafter"/>
</dbReference>
<feature type="domain" description="DNA/RNA non-specific endonuclease/pyrophosphatase/phosphodiesterase" evidence="12">
    <location>
        <begin position="101"/>
        <end position="311"/>
    </location>
</feature>
<dbReference type="InterPro" id="IPR040255">
    <property type="entry name" value="Non-specific_endonuclease"/>
</dbReference>
<dbReference type="PROSITE" id="PS01070">
    <property type="entry name" value="NUCLEASE_NON_SPEC"/>
    <property type="match status" value="1"/>
</dbReference>
<evidence type="ECO:0000313" key="14">
    <source>
        <dbReference type="Proteomes" id="UP000054560"/>
    </source>
</evidence>
<dbReference type="Pfam" id="PF01223">
    <property type="entry name" value="Endonuclease_NS"/>
    <property type="match status" value="1"/>
</dbReference>
<dbReference type="GO" id="GO:0004521">
    <property type="term" value="F:RNA endonuclease activity"/>
    <property type="evidence" value="ECO:0007669"/>
    <property type="project" value="TreeGrafter"/>
</dbReference>
<dbReference type="EMBL" id="KQ242033">
    <property type="protein sequence ID" value="KNC81448.1"/>
    <property type="molecule type" value="Genomic_DNA"/>
</dbReference>
<evidence type="ECO:0000313" key="13">
    <source>
        <dbReference type="EMBL" id="KNC81448.1"/>
    </source>
</evidence>
<dbReference type="InterPro" id="IPR020821">
    <property type="entry name" value="ENPP1-3/EXOG-like_nuc-like"/>
</dbReference>
<evidence type="ECO:0000259" key="11">
    <source>
        <dbReference type="SMART" id="SM00477"/>
    </source>
</evidence>
<evidence type="ECO:0000256" key="8">
    <source>
        <dbReference type="PIRSR" id="PIRSR640255-1"/>
    </source>
</evidence>
<dbReference type="STRING" id="667725.A0A0L0FZQ1"/>
<evidence type="ECO:0000256" key="5">
    <source>
        <dbReference type="ARBA" id="ARBA00022759"/>
    </source>
</evidence>
<dbReference type="SUPFAM" id="SSF54060">
    <property type="entry name" value="His-Me finger endonucleases"/>
    <property type="match status" value="1"/>
</dbReference>
<comment type="similarity">
    <text evidence="2 10">Belongs to the DNA/RNA non-specific endonuclease family.</text>
</comment>
<dbReference type="GO" id="GO:0005634">
    <property type="term" value="C:nucleus"/>
    <property type="evidence" value="ECO:0007669"/>
    <property type="project" value="TreeGrafter"/>
</dbReference>
<keyword evidence="14" id="KW-1185">Reference proteome</keyword>
<organism evidence="13 14">
    <name type="scientific">Sphaeroforma arctica JP610</name>
    <dbReference type="NCBI Taxonomy" id="667725"/>
    <lineage>
        <taxon>Eukaryota</taxon>
        <taxon>Ichthyosporea</taxon>
        <taxon>Ichthyophonida</taxon>
        <taxon>Sphaeroforma</taxon>
    </lineage>
</organism>
<dbReference type="GeneID" id="25906741"/>
<dbReference type="GO" id="GO:0006309">
    <property type="term" value="P:apoptotic DNA fragmentation"/>
    <property type="evidence" value="ECO:0007669"/>
    <property type="project" value="TreeGrafter"/>
</dbReference>
<comment type="cofactor">
    <cofactor evidence="1 10">
        <name>Mg(2+)</name>
        <dbReference type="ChEBI" id="CHEBI:18420"/>
    </cofactor>
</comment>
<evidence type="ECO:0000256" key="2">
    <source>
        <dbReference type="ARBA" id="ARBA00010052"/>
    </source>
</evidence>
<dbReference type="PANTHER" id="PTHR13966">
    <property type="entry name" value="ENDONUCLEASE RELATED"/>
    <property type="match status" value="1"/>
</dbReference>
<dbReference type="InterPro" id="IPR044925">
    <property type="entry name" value="His-Me_finger_sf"/>
</dbReference>
<dbReference type="OrthoDB" id="5418055at2759"/>
<dbReference type="AlphaFoldDB" id="A0A0L0FZQ1"/>
<evidence type="ECO:0000256" key="7">
    <source>
        <dbReference type="ARBA" id="ARBA00022842"/>
    </source>
</evidence>
<evidence type="ECO:0000259" key="12">
    <source>
        <dbReference type="SMART" id="SM00892"/>
    </source>
</evidence>
<keyword evidence="6 10" id="KW-0378">Hydrolase</keyword>
<dbReference type="InterPro" id="IPR018524">
    <property type="entry name" value="DNA/RNA_endonuclease_AS"/>
</dbReference>
<evidence type="ECO:0000256" key="9">
    <source>
        <dbReference type="PIRSR" id="PIRSR640255-2"/>
    </source>
</evidence>